<name>A0A5C5YV86_9BACT</name>
<gene>
    <name evidence="2" type="ORF">CA13_00620</name>
</gene>
<dbReference type="EMBL" id="SJPJ01000001">
    <property type="protein sequence ID" value="TWT78666.1"/>
    <property type="molecule type" value="Genomic_DNA"/>
</dbReference>
<evidence type="ECO:0008006" key="4">
    <source>
        <dbReference type="Google" id="ProtNLM"/>
    </source>
</evidence>
<evidence type="ECO:0000313" key="2">
    <source>
        <dbReference type="EMBL" id="TWT78666.1"/>
    </source>
</evidence>
<evidence type="ECO:0000313" key="3">
    <source>
        <dbReference type="Proteomes" id="UP000315010"/>
    </source>
</evidence>
<feature type="signal peptide" evidence="1">
    <location>
        <begin position="1"/>
        <end position="23"/>
    </location>
</feature>
<proteinExistence type="predicted"/>
<sequence length="184" mass="20987" precursor="true">MMQRIQFFTALGLLALTATCSFADRPTNVSTNALTGVWHHPFPGVGHWETLTFRKDGTFERVIRHRVGASRIAGWFTVANDGNMTLAIRERGLVDGVTSVVKSTDKRSRIRAHIVIKNGNDMMLTNRDLSIPQYGNDNYYVYSRDYLREDEYNRRRKANIERMHKMLDDVTANGETEASTQSSK</sequence>
<dbReference type="Proteomes" id="UP000315010">
    <property type="component" value="Unassembled WGS sequence"/>
</dbReference>
<dbReference type="AlphaFoldDB" id="A0A5C5YV86"/>
<keyword evidence="1" id="KW-0732">Signal</keyword>
<keyword evidence="3" id="KW-1185">Reference proteome</keyword>
<feature type="chain" id="PRO_5022939652" description="Lipocalin-like domain-containing protein" evidence="1">
    <location>
        <begin position="24"/>
        <end position="184"/>
    </location>
</feature>
<organism evidence="2 3">
    <name type="scientific">Novipirellula herctigrandis</name>
    <dbReference type="NCBI Taxonomy" id="2527986"/>
    <lineage>
        <taxon>Bacteria</taxon>
        <taxon>Pseudomonadati</taxon>
        <taxon>Planctomycetota</taxon>
        <taxon>Planctomycetia</taxon>
        <taxon>Pirellulales</taxon>
        <taxon>Pirellulaceae</taxon>
        <taxon>Novipirellula</taxon>
    </lineage>
</organism>
<dbReference type="RefSeq" id="WP_146393703.1">
    <property type="nucleotide sequence ID" value="NZ_SJPJ01000001.1"/>
</dbReference>
<dbReference type="OrthoDB" id="9827010at2"/>
<evidence type="ECO:0000256" key="1">
    <source>
        <dbReference type="SAM" id="SignalP"/>
    </source>
</evidence>
<reference evidence="2 3" key="1">
    <citation type="submission" date="2019-02" db="EMBL/GenBank/DDBJ databases">
        <title>Deep-cultivation of Planctomycetes and their phenomic and genomic characterization uncovers novel biology.</title>
        <authorList>
            <person name="Wiegand S."/>
            <person name="Jogler M."/>
            <person name="Boedeker C."/>
            <person name="Pinto D."/>
            <person name="Vollmers J."/>
            <person name="Rivas-Marin E."/>
            <person name="Kohn T."/>
            <person name="Peeters S.H."/>
            <person name="Heuer A."/>
            <person name="Rast P."/>
            <person name="Oberbeckmann S."/>
            <person name="Bunk B."/>
            <person name="Jeske O."/>
            <person name="Meyerdierks A."/>
            <person name="Storesund J.E."/>
            <person name="Kallscheuer N."/>
            <person name="Luecker S."/>
            <person name="Lage O.M."/>
            <person name="Pohl T."/>
            <person name="Merkel B.J."/>
            <person name="Hornburger P."/>
            <person name="Mueller R.-W."/>
            <person name="Bruemmer F."/>
            <person name="Labrenz M."/>
            <person name="Spormann A.M."/>
            <person name="Op Den Camp H."/>
            <person name="Overmann J."/>
            <person name="Amann R."/>
            <person name="Jetten M.S.M."/>
            <person name="Mascher T."/>
            <person name="Medema M.H."/>
            <person name="Devos D.P."/>
            <person name="Kaster A.-K."/>
            <person name="Ovreas L."/>
            <person name="Rohde M."/>
            <person name="Galperin M.Y."/>
            <person name="Jogler C."/>
        </authorList>
    </citation>
    <scope>NUCLEOTIDE SEQUENCE [LARGE SCALE GENOMIC DNA]</scope>
    <source>
        <strain evidence="2 3">CA13</strain>
    </source>
</reference>
<protein>
    <recommendedName>
        <fullName evidence="4">Lipocalin-like domain-containing protein</fullName>
    </recommendedName>
</protein>
<comment type="caution">
    <text evidence="2">The sequence shown here is derived from an EMBL/GenBank/DDBJ whole genome shotgun (WGS) entry which is preliminary data.</text>
</comment>
<accession>A0A5C5YV86</accession>